<dbReference type="KEGG" id="cfus:CYFUS_008755"/>
<dbReference type="InterPro" id="IPR029069">
    <property type="entry name" value="HotDog_dom_sf"/>
</dbReference>
<organism evidence="1 2">
    <name type="scientific">Cystobacter fuscus</name>
    <dbReference type="NCBI Taxonomy" id="43"/>
    <lineage>
        <taxon>Bacteria</taxon>
        <taxon>Pseudomonadati</taxon>
        <taxon>Myxococcota</taxon>
        <taxon>Myxococcia</taxon>
        <taxon>Myxococcales</taxon>
        <taxon>Cystobacterineae</taxon>
        <taxon>Archangiaceae</taxon>
        <taxon>Cystobacter</taxon>
    </lineage>
</organism>
<dbReference type="SUPFAM" id="SSF54637">
    <property type="entry name" value="Thioesterase/thiol ester dehydrase-isomerase"/>
    <property type="match status" value="1"/>
</dbReference>
<name>A0A250JHB5_9BACT</name>
<sequence length="332" mass="36220">MGRAPRFSTGMSCSPAISTLATPALMTLWGGHLPFAPGGEKLQRELSRPELFSRICVSEPYFALQEVKGVGRGEVMARLPVEPRPEAECSPLHASEVYRHLSVLGACAASLMNPSEGPHCYLPRRAWVDRLHEGPLPRATQPLHCSAKAEFNQRRTALAQVLLSDPEGQPLFAMGVDYNVLHAESFVRLFQGTRQDPRPEGPCRGPAVQVPLPSLRDVVREGECLRGTLGPVGPELCRGHFELFPVLPMAAVVEGLCGLAGTLLGQGEGQRPARYLVTRADVRTESFAHAGETVRFDAHRLAVKGRDHYFDCWASVEGRVVAVMELTLSCLD</sequence>
<dbReference type="AlphaFoldDB" id="A0A250JHB5"/>
<dbReference type="Gene3D" id="3.10.129.10">
    <property type="entry name" value="Hotdog Thioesterase"/>
    <property type="match status" value="1"/>
</dbReference>
<reference evidence="1 2" key="1">
    <citation type="submission" date="2017-06" db="EMBL/GenBank/DDBJ databases">
        <title>Sequencing and comparative analysis of myxobacterial genomes.</title>
        <authorList>
            <person name="Rupp O."/>
            <person name="Goesmann A."/>
            <person name="Sogaard-Andersen L."/>
        </authorList>
    </citation>
    <scope>NUCLEOTIDE SEQUENCE [LARGE SCALE GENOMIC DNA]</scope>
    <source>
        <strain evidence="1 2">DSM 52655</strain>
    </source>
</reference>
<evidence type="ECO:0000313" key="1">
    <source>
        <dbReference type="EMBL" id="ATB43275.1"/>
    </source>
</evidence>
<proteinExistence type="predicted"/>
<dbReference type="RefSeq" id="WP_095990715.1">
    <property type="nucleotide sequence ID" value="NZ_CP022098.1"/>
</dbReference>
<accession>A0A250JHB5</accession>
<protein>
    <submittedName>
        <fullName evidence="1">Uncharacterized protein</fullName>
    </submittedName>
</protein>
<gene>
    <name evidence="1" type="ORF">CYFUS_008755</name>
</gene>
<dbReference type="Proteomes" id="UP000217257">
    <property type="component" value="Chromosome"/>
</dbReference>
<evidence type="ECO:0000313" key="2">
    <source>
        <dbReference type="Proteomes" id="UP000217257"/>
    </source>
</evidence>
<dbReference type="EMBL" id="CP022098">
    <property type="protein sequence ID" value="ATB43275.1"/>
    <property type="molecule type" value="Genomic_DNA"/>
</dbReference>